<dbReference type="AlphaFoldDB" id="A0AAP0G3S0"/>
<gene>
    <name evidence="2" type="primary">RMF</name>
    <name evidence="2" type="ORF">KSP39_PZI013621</name>
</gene>
<protein>
    <submittedName>
        <fullName evidence="2">F-box protein</fullName>
    </submittedName>
</protein>
<keyword evidence="3" id="KW-1185">Reference proteome</keyword>
<reference evidence="2 3" key="1">
    <citation type="journal article" date="2022" name="Nat. Plants">
        <title>Genomes of leafy and leafless Platanthera orchids illuminate the evolution of mycoheterotrophy.</title>
        <authorList>
            <person name="Li M.H."/>
            <person name="Liu K.W."/>
            <person name="Li Z."/>
            <person name="Lu H.C."/>
            <person name="Ye Q.L."/>
            <person name="Zhang D."/>
            <person name="Wang J.Y."/>
            <person name="Li Y.F."/>
            <person name="Zhong Z.M."/>
            <person name="Liu X."/>
            <person name="Yu X."/>
            <person name="Liu D.K."/>
            <person name="Tu X.D."/>
            <person name="Liu B."/>
            <person name="Hao Y."/>
            <person name="Liao X.Y."/>
            <person name="Jiang Y.T."/>
            <person name="Sun W.H."/>
            <person name="Chen J."/>
            <person name="Chen Y.Q."/>
            <person name="Ai Y."/>
            <person name="Zhai J.W."/>
            <person name="Wu S.S."/>
            <person name="Zhou Z."/>
            <person name="Hsiao Y.Y."/>
            <person name="Wu W.L."/>
            <person name="Chen Y.Y."/>
            <person name="Lin Y.F."/>
            <person name="Hsu J.L."/>
            <person name="Li C.Y."/>
            <person name="Wang Z.W."/>
            <person name="Zhao X."/>
            <person name="Zhong W.Y."/>
            <person name="Ma X.K."/>
            <person name="Ma L."/>
            <person name="Huang J."/>
            <person name="Chen G.Z."/>
            <person name="Huang M.Z."/>
            <person name="Huang L."/>
            <person name="Peng D.H."/>
            <person name="Luo Y.B."/>
            <person name="Zou S.Q."/>
            <person name="Chen S.P."/>
            <person name="Lan S."/>
            <person name="Tsai W.C."/>
            <person name="Van de Peer Y."/>
            <person name="Liu Z.J."/>
        </authorList>
    </citation>
    <scope>NUCLEOTIDE SEQUENCE [LARGE SCALE GENOMIC DNA]</scope>
    <source>
        <strain evidence="2">Lor287</strain>
    </source>
</reference>
<dbReference type="Gene3D" id="1.20.1280.50">
    <property type="match status" value="1"/>
</dbReference>
<dbReference type="Proteomes" id="UP001418222">
    <property type="component" value="Unassembled WGS sequence"/>
</dbReference>
<dbReference type="GO" id="GO:0005634">
    <property type="term" value="C:nucleus"/>
    <property type="evidence" value="ECO:0007669"/>
    <property type="project" value="TreeGrafter"/>
</dbReference>
<dbReference type="PANTHER" id="PTHR47149">
    <property type="entry name" value="F-BOX PROTEIN RMF"/>
    <property type="match status" value="1"/>
</dbReference>
<dbReference type="PANTHER" id="PTHR47149:SF1">
    <property type="entry name" value="F-BOX PROTEIN RMF"/>
    <property type="match status" value="1"/>
</dbReference>
<feature type="region of interest" description="Disordered" evidence="1">
    <location>
        <begin position="23"/>
        <end position="64"/>
    </location>
</feature>
<accession>A0AAP0G3S0</accession>
<name>A0AAP0G3S0_9ASPA</name>
<dbReference type="SUPFAM" id="SSF81383">
    <property type="entry name" value="F-box domain"/>
    <property type="match status" value="1"/>
</dbReference>
<comment type="caution">
    <text evidence="2">The sequence shown here is derived from an EMBL/GenBank/DDBJ whole genome shotgun (WGS) entry which is preliminary data.</text>
</comment>
<organism evidence="2 3">
    <name type="scientific">Platanthera zijinensis</name>
    <dbReference type="NCBI Taxonomy" id="2320716"/>
    <lineage>
        <taxon>Eukaryota</taxon>
        <taxon>Viridiplantae</taxon>
        <taxon>Streptophyta</taxon>
        <taxon>Embryophyta</taxon>
        <taxon>Tracheophyta</taxon>
        <taxon>Spermatophyta</taxon>
        <taxon>Magnoliopsida</taxon>
        <taxon>Liliopsida</taxon>
        <taxon>Asparagales</taxon>
        <taxon>Orchidaceae</taxon>
        <taxon>Orchidoideae</taxon>
        <taxon>Orchideae</taxon>
        <taxon>Orchidinae</taxon>
        <taxon>Platanthera</taxon>
    </lineage>
</organism>
<dbReference type="GO" id="GO:0061458">
    <property type="term" value="P:reproductive system development"/>
    <property type="evidence" value="ECO:0007669"/>
    <property type="project" value="TreeGrafter"/>
</dbReference>
<evidence type="ECO:0000313" key="2">
    <source>
        <dbReference type="EMBL" id="KAK8935807.1"/>
    </source>
</evidence>
<dbReference type="InterPro" id="IPR036047">
    <property type="entry name" value="F-box-like_dom_sf"/>
</dbReference>
<proteinExistence type="predicted"/>
<evidence type="ECO:0000256" key="1">
    <source>
        <dbReference type="SAM" id="MobiDB-lite"/>
    </source>
</evidence>
<sequence>MGLSFSKCWRSFLAQHSRGIRAPATMRRARDPQGESVIPSKRKGRAVEAQIQKPRKRGRSLSSCTSPRISFLAPHSEFSWYEEDLWIEVAKYLDGRDLVQLAVTNRWFCRLILEESVWKYACLRDLHVPSPHHVSFNWLQLYASAFDGSHSHCFRQKEKHIDWMRIGAFFFETPWAVLTEKLALPSKLTELSENHERDIQLSGTCILTDIRTGIWIADLQLVRCPVCNLHTCEGTMQILDVRHLELFLEEGFRNGSWEFDELGSHRIEKPSKSAAGGVFDYSHVYSSCTAGQTPCFIVCTVPDHARINARG</sequence>
<dbReference type="EMBL" id="JBBWWQ010000011">
    <property type="protein sequence ID" value="KAK8935807.1"/>
    <property type="molecule type" value="Genomic_DNA"/>
</dbReference>
<evidence type="ECO:0000313" key="3">
    <source>
        <dbReference type="Proteomes" id="UP001418222"/>
    </source>
</evidence>